<dbReference type="AlphaFoldDB" id="A0A7M7LSH7"/>
<proteinExistence type="predicted"/>
<protein>
    <recommendedName>
        <fullName evidence="3">Reverse transcriptase domain-containing protein</fullName>
    </recommendedName>
</protein>
<evidence type="ECO:0000313" key="1">
    <source>
        <dbReference type="EnsemblMetazoa" id="XP_011661271"/>
    </source>
</evidence>
<dbReference type="GeneID" id="105436917"/>
<dbReference type="Proteomes" id="UP000007110">
    <property type="component" value="Unassembled WGS sequence"/>
</dbReference>
<sequence>MALYIDPIFKKGDRSKPENYKAVSRTSVTCEVLKHIVLSSNMIHLESHNILSDAQHGFRKKRSCVSQLVLAVLDLAKGIDARDQLDMTLLGFSKAFDKVPHGRLAVTQAPILWNLGTHTCLVLWLPELQDPAGVTGRTHLQHQPSNIW</sequence>
<dbReference type="EnsemblMetazoa" id="XM_011662969">
    <property type="protein sequence ID" value="XP_011661271"/>
    <property type="gene ID" value="LOC105436917"/>
</dbReference>
<dbReference type="PANTHER" id="PTHR33332">
    <property type="entry name" value="REVERSE TRANSCRIPTASE DOMAIN-CONTAINING PROTEIN"/>
    <property type="match status" value="1"/>
</dbReference>
<dbReference type="KEGG" id="spu:105436917"/>
<dbReference type="OMA" id="ICWVILE"/>
<evidence type="ECO:0000313" key="2">
    <source>
        <dbReference type="Proteomes" id="UP000007110"/>
    </source>
</evidence>
<reference evidence="2" key="1">
    <citation type="submission" date="2015-02" db="EMBL/GenBank/DDBJ databases">
        <title>Genome sequencing for Strongylocentrotus purpuratus.</title>
        <authorList>
            <person name="Murali S."/>
            <person name="Liu Y."/>
            <person name="Vee V."/>
            <person name="English A."/>
            <person name="Wang M."/>
            <person name="Skinner E."/>
            <person name="Han Y."/>
            <person name="Muzny D.M."/>
            <person name="Worley K.C."/>
            <person name="Gibbs R.A."/>
        </authorList>
    </citation>
    <scope>NUCLEOTIDE SEQUENCE</scope>
</reference>
<evidence type="ECO:0008006" key="3">
    <source>
        <dbReference type="Google" id="ProtNLM"/>
    </source>
</evidence>
<accession>A0A7M7LSH7</accession>
<keyword evidence="2" id="KW-1185">Reference proteome</keyword>
<reference evidence="1" key="2">
    <citation type="submission" date="2021-01" db="UniProtKB">
        <authorList>
            <consortium name="EnsemblMetazoa"/>
        </authorList>
    </citation>
    <scope>IDENTIFICATION</scope>
</reference>
<dbReference type="OrthoDB" id="6243574at2759"/>
<name>A0A7M7LSH7_STRPU</name>
<dbReference type="RefSeq" id="XP_011661271.1">
    <property type="nucleotide sequence ID" value="XM_011662969.1"/>
</dbReference>
<organism evidence="1 2">
    <name type="scientific">Strongylocentrotus purpuratus</name>
    <name type="common">Purple sea urchin</name>
    <dbReference type="NCBI Taxonomy" id="7668"/>
    <lineage>
        <taxon>Eukaryota</taxon>
        <taxon>Metazoa</taxon>
        <taxon>Echinodermata</taxon>
        <taxon>Eleutherozoa</taxon>
        <taxon>Echinozoa</taxon>
        <taxon>Echinoidea</taxon>
        <taxon>Euechinoidea</taxon>
        <taxon>Echinacea</taxon>
        <taxon>Camarodonta</taxon>
        <taxon>Echinidea</taxon>
        <taxon>Strongylocentrotidae</taxon>
        <taxon>Strongylocentrotus</taxon>
    </lineage>
</organism>
<dbReference type="InParanoid" id="A0A7M7LSH7"/>